<dbReference type="AlphaFoldDB" id="A0A8X6JBL8"/>
<feature type="region of interest" description="Disordered" evidence="1">
    <location>
        <begin position="42"/>
        <end position="65"/>
    </location>
</feature>
<dbReference type="Pfam" id="PF19026">
    <property type="entry name" value="UBA_HYPK"/>
    <property type="match status" value="1"/>
</dbReference>
<comment type="caution">
    <text evidence="3">The sequence shown here is derived from an EMBL/GenBank/DDBJ whole genome shotgun (WGS) entry which is preliminary data.</text>
</comment>
<dbReference type="EMBL" id="BMAO01039115">
    <property type="protein sequence ID" value="GFR29010.1"/>
    <property type="molecule type" value="Genomic_DNA"/>
</dbReference>
<dbReference type="CDD" id="cd14361">
    <property type="entry name" value="UBA_HYPK"/>
    <property type="match status" value="1"/>
</dbReference>
<dbReference type="GO" id="GO:0050821">
    <property type="term" value="P:protein stabilization"/>
    <property type="evidence" value="ECO:0007669"/>
    <property type="project" value="TreeGrafter"/>
</dbReference>
<name>A0A8X6JBL8_TRICU</name>
<evidence type="ECO:0000313" key="4">
    <source>
        <dbReference type="Proteomes" id="UP000887116"/>
    </source>
</evidence>
<dbReference type="Proteomes" id="UP000887116">
    <property type="component" value="Unassembled WGS sequence"/>
</dbReference>
<proteinExistence type="predicted"/>
<dbReference type="OrthoDB" id="285219at2759"/>
<reference evidence="3" key="1">
    <citation type="submission" date="2020-07" db="EMBL/GenBank/DDBJ databases">
        <title>Multicomponent nature underlies the extraordinary mechanical properties of spider dragline silk.</title>
        <authorList>
            <person name="Kono N."/>
            <person name="Nakamura H."/>
            <person name="Mori M."/>
            <person name="Yoshida Y."/>
            <person name="Ohtoshi R."/>
            <person name="Malay A.D."/>
            <person name="Moran D.A.P."/>
            <person name="Tomita M."/>
            <person name="Numata K."/>
            <person name="Arakawa K."/>
        </authorList>
    </citation>
    <scope>NUCLEOTIDE SEQUENCE</scope>
</reference>
<organism evidence="3 4">
    <name type="scientific">Trichonephila clavata</name>
    <name type="common">Joro spider</name>
    <name type="synonym">Nephila clavata</name>
    <dbReference type="NCBI Taxonomy" id="2740835"/>
    <lineage>
        <taxon>Eukaryota</taxon>
        <taxon>Metazoa</taxon>
        <taxon>Ecdysozoa</taxon>
        <taxon>Arthropoda</taxon>
        <taxon>Chelicerata</taxon>
        <taxon>Arachnida</taxon>
        <taxon>Araneae</taxon>
        <taxon>Araneomorphae</taxon>
        <taxon>Entelegynae</taxon>
        <taxon>Araneoidea</taxon>
        <taxon>Nephilidae</taxon>
        <taxon>Trichonephila</taxon>
    </lineage>
</organism>
<dbReference type="InterPro" id="IPR044034">
    <property type="entry name" value="NAC-like_UBA"/>
</dbReference>
<dbReference type="InterPro" id="IPR038922">
    <property type="entry name" value="HYPK_UBA"/>
</dbReference>
<accession>A0A8X6JBL8</accession>
<dbReference type="GO" id="GO:0043066">
    <property type="term" value="P:negative regulation of apoptotic process"/>
    <property type="evidence" value="ECO:0007669"/>
    <property type="project" value="TreeGrafter"/>
</dbReference>
<gene>
    <name evidence="3" type="primary">HYPK</name>
    <name evidence="3" type="ORF">TNCT_428311</name>
</gene>
<dbReference type="PANTHER" id="PTHR31184:SF2">
    <property type="entry name" value="HUNTINGTIN-INTERACTING PROTEIN K"/>
    <property type="match status" value="1"/>
</dbReference>
<sequence>MKIVHVTTTTTTSKVSSKFDPDLHVCLLFRFLVKSKRSMADEYDENTGNDDQKPQKKVAKHDSGAADLEKVTDYVEEKEISSQDIIGAMSLIGDKHSKETAEKAARQKELAKVIIKKEDVELIMHEMEISRNLAELKLREHHGNIVEALTELTN</sequence>
<dbReference type="InterPro" id="IPR052617">
    <property type="entry name" value="Huntingtin-int_K"/>
</dbReference>
<protein>
    <submittedName>
        <fullName evidence="3">Huntingtin-interacting protein K</fullName>
    </submittedName>
</protein>
<dbReference type="PANTHER" id="PTHR31184">
    <property type="entry name" value="HUNTINGTIN-INTERACTING PROTEIN K FAMILY MEMBER"/>
    <property type="match status" value="1"/>
</dbReference>
<keyword evidence="4" id="KW-1185">Reference proteome</keyword>
<feature type="domain" description="Nascent polypeptide-associated complex subunit alpha-like UBA" evidence="2">
    <location>
        <begin position="114"/>
        <end position="153"/>
    </location>
</feature>
<evidence type="ECO:0000259" key="2">
    <source>
        <dbReference type="Pfam" id="PF19026"/>
    </source>
</evidence>
<evidence type="ECO:0000256" key="1">
    <source>
        <dbReference type="SAM" id="MobiDB-lite"/>
    </source>
</evidence>
<evidence type="ECO:0000313" key="3">
    <source>
        <dbReference type="EMBL" id="GFR29010.1"/>
    </source>
</evidence>
<feature type="compositionally biased region" description="Basic and acidic residues" evidence="1">
    <location>
        <begin position="50"/>
        <end position="65"/>
    </location>
</feature>
<dbReference type="Gene3D" id="1.10.8.10">
    <property type="entry name" value="DNA helicase RuvA subunit, C-terminal domain"/>
    <property type="match status" value="1"/>
</dbReference>